<evidence type="ECO:0000256" key="1">
    <source>
        <dbReference type="SAM" id="MobiDB-lite"/>
    </source>
</evidence>
<evidence type="ECO:0000313" key="3">
    <source>
        <dbReference type="Proteomes" id="UP001165189"/>
    </source>
</evidence>
<feature type="compositionally biased region" description="Basic and acidic residues" evidence="1">
    <location>
        <begin position="15"/>
        <end position="25"/>
    </location>
</feature>
<comment type="caution">
    <text evidence="2">The sequence shown here is derived from an EMBL/GenBank/DDBJ whole genome shotgun (WGS) entry which is preliminary data.</text>
</comment>
<name>A0ABQ6LF69_ASPOZ</name>
<protein>
    <submittedName>
        <fullName evidence="2">Unnamed protein product</fullName>
    </submittedName>
</protein>
<reference evidence="2" key="1">
    <citation type="submission" date="2023-04" db="EMBL/GenBank/DDBJ databases">
        <title>Aspergillus oryzae var. brunneus NBRC 4377.</title>
        <authorList>
            <person name="Ichikawa N."/>
            <person name="Sato H."/>
            <person name="Tonouchi N."/>
        </authorList>
    </citation>
    <scope>NUCLEOTIDE SEQUENCE</scope>
    <source>
        <strain evidence="2">NBRC 4377</strain>
    </source>
</reference>
<keyword evidence="3" id="KW-1185">Reference proteome</keyword>
<accession>A0ABQ6LF69</accession>
<dbReference type="EMBL" id="BSYB01000071">
    <property type="protein sequence ID" value="GMG53529.1"/>
    <property type="molecule type" value="Genomic_DNA"/>
</dbReference>
<gene>
    <name evidence="2" type="ORF">Aory05_001181300</name>
</gene>
<organism evidence="2 3">
    <name type="scientific">Aspergillus oryzae var. brunneus</name>
    <dbReference type="NCBI Taxonomy" id="332754"/>
    <lineage>
        <taxon>Eukaryota</taxon>
        <taxon>Fungi</taxon>
        <taxon>Dikarya</taxon>
        <taxon>Ascomycota</taxon>
        <taxon>Pezizomycotina</taxon>
        <taxon>Eurotiomycetes</taxon>
        <taxon>Eurotiomycetidae</taxon>
        <taxon>Eurotiales</taxon>
        <taxon>Aspergillaceae</taxon>
        <taxon>Aspergillus</taxon>
        <taxon>Aspergillus subgen. Circumdati</taxon>
    </lineage>
</organism>
<proteinExistence type="predicted"/>
<dbReference type="Proteomes" id="UP001165189">
    <property type="component" value="Unassembled WGS sequence"/>
</dbReference>
<feature type="region of interest" description="Disordered" evidence="1">
    <location>
        <begin position="1"/>
        <end position="27"/>
    </location>
</feature>
<sequence length="137" mass="15205">MLATATRAGNWSDQTTKDRAADHRPSLPSRVDITGFAVLSMNSHSHWTTDMPNARRATVDSLDSTQSVEVWTLGKAKEFSMSGRRCLRLSTILSPFTYTKTAGLMPKSPQICIYTIQSSMSLHDVNELQSLAGQRSW</sequence>
<evidence type="ECO:0000313" key="2">
    <source>
        <dbReference type="EMBL" id="GMG53529.1"/>
    </source>
</evidence>